<reference evidence="1 2" key="1">
    <citation type="submission" date="2014-04" db="EMBL/GenBank/DDBJ databases">
        <authorList>
            <consortium name="DOE Joint Genome Institute"/>
            <person name="Kuo A."/>
            <person name="Kohler A."/>
            <person name="Costa M.D."/>
            <person name="Nagy L.G."/>
            <person name="Floudas D."/>
            <person name="Copeland A."/>
            <person name="Barry K.W."/>
            <person name="Cichocki N."/>
            <person name="Veneault-Fourrey C."/>
            <person name="LaButti K."/>
            <person name="Lindquist E.A."/>
            <person name="Lipzen A."/>
            <person name="Lundell T."/>
            <person name="Morin E."/>
            <person name="Murat C."/>
            <person name="Sun H."/>
            <person name="Tunlid A."/>
            <person name="Henrissat B."/>
            <person name="Grigoriev I.V."/>
            <person name="Hibbett D.S."/>
            <person name="Martin F."/>
            <person name="Nordberg H.P."/>
            <person name="Cantor M.N."/>
            <person name="Hua S.X."/>
        </authorList>
    </citation>
    <scope>NUCLEOTIDE SEQUENCE [LARGE SCALE GENOMIC DNA]</scope>
    <source>
        <strain evidence="1 2">Marx 270</strain>
    </source>
</reference>
<dbReference type="EMBL" id="KN831984">
    <property type="protein sequence ID" value="KIO02044.1"/>
    <property type="molecule type" value="Genomic_DNA"/>
</dbReference>
<evidence type="ECO:0000313" key="2">
    <source>
        <dbReference type="Proteomes" id="UP000054217"/>
    </source>
</evidence>
<proteinExistence type="predicted"/>
<dbReference type="InParanoid" id="A0A0C3P432"/>
<protein>
    <submittedName>
        <fullName evidence="1">Uncharacterized protein</fullName>
    </submittedName>
</protein>
<name>A0A0C3P432_PISTI</name>
<gene>
    <name evidence="1" type="ORF">M404DRAFT_148744</name>
</gene>
<dbReference type="HOGENOM" id="CLU_006344_15_1_1"/>
<dbReference type="AlphaFoldDB" id="A0A0C3P432"/>
<dbReference type="Proteomes" id="UP000054217">
    <property type="component" value="Unassembled WGS sequence"/>
</dbReference>
<dbReference type="STRING" id="870435.A0A0C3P432"/>
<dbReference type="OrthoDB" id="2679880at2759"/>
<keyword evidence="2" id="KW-1185">Reference proteome</keyword>
<sequence>MLTGLNILEHKRTRTVGTLAAELCLPQLPNILHHFLYSQLFPTDDLDDIALNECPPYDGSMCVYNSLCSTFFALSNLCGLYGMCHEYIHSCPMWRNEGPRFNCVFVVTNPEAEGMCGLDIAHILCFFRSSIKALCIRALSYVGLIAWGMAQM</sequence>
<evidence type="ECO:0000313" key="1">
    <source>
        <dbReference type="EMBL" id="KIO02044.1"/>
    </source>
</evidence>
<accession>A0A0C3P432</accession>
<organism evidence="1 2">
    <name type="scientific">Pisolithus tinctorius Marx 270</name>
    <dbReference type="NCBI Taxonomy" id="870435"/>
    <lineage>
        <taxon>Eukaryota</taxon>
        <taxon>Fungi</taxon>
        <taxon>Dikarya</taxon>
        <taxon>Basidiomycota</taxon>
        <taxon>Agaricomycotina</taxon>
        <taxon>Agaricomycetes</taxon>
        <taxon>Agaricomycetidae</taxon>
        <taxon>Boletales</taxon>
        <taxon>Sclerodermatineae</taxon>
        <taxon>Pisolithaceae</taxon>
        <taxon>Pisolithus</taxon>
    </lineage>
</organism>
<reference evidence="2" key="2">
    <citation type="submission" date="2015-01" db="EMBL/GenBank/DDBJ databases">
        <title>Evolutionary Origins and Diversification of the Mycorrhizal Mutualists.</title>
        <authorList>
            <consortium name="DOE Joint Genome Institute"/>
            <consortium name="Mycorrhizal Genomics Consortium"/>
            <person name="Kohler A."/>
            <person name="Kuo A."/>
            <person name="Nagy L.G."/>
            <person name="Floudas D."/>
            <person name="Copeland A."/>
            <person name="Barry K.W."/>
            <person name="Cichocki N."/>
            <person name="Veneault-Fourrey C."/>
            <person name="LaButti K."/>
            <person name="Lindquist E.A."/>
            <person name="Lipzen A."/>
            <person name="Lundell T."/>
            <person name="Morin E."/>
            <person name="Murat C."/>
            <person name="Riley R."/>
            <person name="Ohm R."/>
            <person name="Sun H."/>
            <person name="Tunlid A."/>
            <person name="Henrissat B."/>
            <person name="Grigoriev I.V."/>
            <person name="Hibbett D.S."/>
            <person name="Martin F."/>
        </authorList>
    </citation>
    <scope>NUCLEOTIDE SEQUENCE [LARGE SCALE GENOMIC DNA]</scope>
    <source>
        <strain evidence="2">Marx 270</strain>
    </source>
</reference>